<feature type="region of interest" description="Disordered" evidence="5">
    <location>
        <begin position="602"/>
        <end position="633"/>
    </location>
</feature>
<dbReference type="Proteomes" id="UP000799766">
    <property type="component" value="Unassembled WGS sequence"/>
</dbReference>
<feature type="region of interest" description="Disordered" evidence="5">
    <location>
        <begin position="225"/>
        <end position="247"/>
    </location>
</feature>
<feature type="compositionally biased region" description="Low complexity" evidence="5">
    <location>
        <begin position="110"/>
        <end position="128"/>
    </location>
</feature>
<evidence type="ECO:0000313" key="8">
    <source>
        <dbReference type="Proteomes" id="UP000799766"/>
    </source>
</evidence>
<dbReference type="GO" id="GO:0008270">
    <property type="term" value="F:zinc ion binding"/>
    <property type="evidence" value="ECO:0007669"/>
    <property type="project" value="InterPro"/>
</dbReference>
<dbReference type="AlphaFoldDB" id="A0A6A6P8V1"/>
<dbReference type="OrthoDB" id="3431704at2759"/>
<dbReference type="PANTHER" id="PTHR31069:SF28">
    <property type="entry name" value="ZN(II)2CYS6 TRANSCRIPTION FACTOR (EUROFUNG)"/>
    <property type="match status" value="1"/>
</dbReference>
<accession>A0A6A6P8V1</accession>
<dbReference type="Gene3D" id="4.10.240.10">
    <property type="entry name" value="Zn(2)-C6 fungal-type DNA-binding domain"/>
    <property type="match status" value="1"/>
</dbReference>
<keyword evidence="2" id="KW-0238">DNA-binding</keyword>
<evidence type="ECO:0000259" key="6">
    <source>
        <dbReference type="PROSITE" id="PS50048"/>
    </source>
</evidence>
<keyword evidence="1" id="KW-0805">Transcription regulation</keyword>
<feature type="region of interest" description="Disordered" evidence="5">
    <location>
        <begin position="85"/>
        <end position="179"/>
    </location>
</feature>
<dbReference type="CDD" id="cd00067">
    <property type="entry name" value="GAL4"/>
    <property type="match status" value="1"/>
</dbReference>
<dbReference type="InterPro" id="IPR036864">
    <property type="entry name" value="Zn2-C6_fun-type_DNA-bd_sf"/>
</dbReference>
<dbReference type="InterPro" id="IPR001138">
    <property type="entry name" value="Zn2Cys6_DnaBD"/>
</dbReference>
<dbReference type="EMBL" id="MU001673">
    <property type="protein sequence ID" value="KAF2460309.1"/>
    <property type="molecule type" value="Genomic_DNA"/>
</dbReference>
<evidence type="ECO:0000256" key="5">
    <source>
        <dbReference type="SAM" id="MobiDB-lite"/>
    </source>
</evidence>
<dbReference type="InterPro" id="IPR021858">
    <property type="entry name" value="Fun_TF"/>
</dbReference>
<evidence type="ECO:0000256" key="1">
    <source>
        <dbReference type="ARBA" id="ARBA00023015"/>
    </source>
</evidence>
<reference evidence="7" key="1">
    <citation type="journal article" date="2020" name="Stud. Mycol.">
        <title>101 Dothideomycetes genomes: a test case for predicting lifestyles and emergence of pathogens.</title>
        <authorList>
            <person name="Haridas S."/>
            <person name="Albert R."/>
            <person name="Binder M."/>
            <person name="Bloem J."/>
            <person name="Labutti K."/>
            <person name="Salamov A."/>
            <person name="Andreopoulos B."/>
            <person name="Baker S."/>
            <person name="Barry K."/>
            <person name="Bills G."/>
            <person name="Bluhm B."/>
            <person name="Cannon C."/>
            <person name="Castanera R."/>
            <person name="Culley D."/>
            <person name="Daum C."/>
            <person name="Ezra D."/>
            <person name="Gonzalez J."/>
            <person name="Henrissat B."/>
            <person name="Kuo A."/>
            <person name="Liang C."/>
            <person name="Lipzen A."/>
            <person name="Lutzoni F."/>
            <person name="Magnuson J."/>
            <person name="Mondo S."/>
            <person name="Nolan M."/>
            <person name="Ohm R."/>
            <person name="Pangilinan J."/>
            <person name="Park H.-J."/>
            <person name="Ramirez L."/>
            <person name="Alfaro M."/>
            <person name="Sun H."/>
            <person name="Tritt A."/>
            <person name="Yoshinaga Y."/>
            <person name="Zwiers L.-H."/>
            <person name="Turgeon B."/>
            <person name="Goodwin S."/>
            <person name="Spatafora J."/>
            <person name="Crous P."/>
            <person name="Grigoriev I."/>
        </authorList>
    </citation>
    <scope>NUCLEOTIDE SEQUENCE</scope>
    <source>
        <strain evidence="7">ATCC 16933</strain>
    </source>
</reference>
<keyword evidence="8" id="KW-1185">Reference proteome</keyword>
<dbReference type="GO" id="GO:0000981">
    <property type="term" value="F:DNA-binding transcription factor activity, RNA polymerase II-specific"/>
    <property type="evidence" value="ECO:0007669"/>
    <property type="project" value="InterPro"/>
</dbReference>
<keyword evidence="3" id="KW-0804">Transcription</keyword>
<feature type="compositionally biased region" description="Polar residues" evidence="5">
    <location>
        <begin position="225"/>
        <end position="244"/>
    </location>
</feature>
<sequence>MSPLATQPVENPKADATQPAVPRKRRRRAAATGATEDCFTCRKRQIKCDRRRPYCTQCIDLGKECSGYRTTLTWGVGVASRGKLRGMSLPVPKSPSAQTSPRSGDCKAGSTSPARSVPSSASATTPAPEHLQPPPVDFGQPPTLPSSPHSSTAFDFGGSNATSPIPIPSAPTSNAGWHVPGFEEHVEGFSTTGNKAARGSFHPGPLQRLHTSLAQSYDDAGMSASTGSLSAYSDSDFPSPSEYPQTPEELPLIEPLVPQYGDMYLHQSMAMNSSESLPYNEAPRSYPVSAEEVSSSIRSVQGGQGFMDSSSGHSGTFGTAILPDAAIYRDERNSASGNALRLSGNVHSSQLFNLSPRMHFLLDYYDKAICPVLVAFDGPNNPYRAHILRQAYTNESLQNAIAALSLNNRRMRGTSDIRRLTMGEYAHSGSPSDAQALAYRPVTTEGLQQVHGEPSAEELRYKATSIEQLNQLLADPHRAKDDSVLATLLVLCLFHVCDSGFTKFKTQLAGVQKLLSMRNASESRSDFVNWIEVFFTWFDVMTSAVNDRETEMRGDALDMPNLSANLGALEHLAGCEGRLFKLIARLGRLNLLSQNRPVSNDAGCFSGQTTPRASPPLAGPRHQQQGLGGGPPGHATFASVGLHSLDRLDGNGWGAPLTDAPEESPWEVEDPRRDFWREWRDLRDRLEEWQLGPEEVEEGDGNVCGSNINNNIGLAMGAGGDGAALADRRDVRRISESFRAAALLYIERLAHPEAPAAAGNIQALVARTLSHAAAIPVTSCVNKFLLWPLFMAGTECIDGAHRALVRQRCIEIQRESGFFNNLSGLEVLEKTWREDDERAAAEAARFRHHAPPGRERRQPQAFRWRRAMDRADGEYIVL</sequence>
<dbReference type="Pfam" id="PF00172">
    <property type="entry name" value="Zn_clus"/>
    <property type="match status" value="1"/>
</dbReference>
<keyword evidence="4" id="KW-0539">Nucleus</keyword>
<evidence type="ECO:0000256" key="4">
    <source>
        <dbReference type="ARBA" id="ARBA00023242"/>
    </source>
</evidence>
<dbReference type="PANTHER" id="PTHR31069">
    <property type="entry name" value="OLEATE-ACTIVATED TRANSCRIPTION FACTOR 1-RELATED"/>
    <property type="match status" value="1"/>
</dbReference>
<protein>
    <submittedName>
        <fullName evidence="7">Fungal-specific transcription factor domain-containing protein</fullName>
    </submittedName>
</protein>
<dbReference type="Pfam" id="PF11951">
    <property type="entry name" value="Fungal_trans_2"/>
    <property type="match status" value="1"/>
</dbReference>
<dbReference type="SMART" id="SM00066">
    <property type="entry name" value="GAL4"/>
    <property type="match status" value="1"/>
</dbReference>
<dbReference type="PROSITE" id="PS50048">
    <property type="entry name" value="ZN2_CY6_FUNGAL_2"/>
    <property type="match status" value="1"/>
</dbReference>
<gene>
    <name evidence="7" type="ORF">BDY21DRAFT_383986</name>
</gene>
<dbReference type="SUPFAM" id="SSF57701">
    <property type="entry name" value="Zn2/Cys6 DNA-binding domain"/>
    <property type="match status" value="1"/>
</dbReference>
<organism evidence="7 8">
    <name type="scientific">Lineolata rhizophorae</name>
    <dbReference type="NCBI Taxonomy" id="578093"/>
    <lineage>
        <taxon>Eukaryota</taxon>
        <taxon>Fungi</taxon>
        <taxon>Dikarya</taxon>
        <taxon>Ascomycota</taxon>
        <taxon>Pezizomycotina</taxon>
        <taxon>Dothideomycetes</taxon>
        <taxon>Dothideomycetes incertae sedis</taxon>
        <taxon>Lineolatales</taxon>
        <taxon>Lineolataceae</taxon>
        <taxon>Lineolata</taxon>
    </lineage>
</organism>
<feature type="domain" description="Zn(2)-C6 fungal-type" evidence="6">
    <location>
        <begin position="37"/>
        <end position="66"/>
    </location>
</feature>
<name>A0A6A6P8V1_9PEZI</name>
<feature type="region of interest" description="Disordered" evidence="5">
    <location>
        <begin position="1"/>
        <end position="34"/>
    </location>
</feature>
<evidence type="ECO:0000256" key="2">
    <source>
        <dbReference type="ARBA" id="ARBA00023125"/>
    </source>
</evidence>
<evidence type="ECO:0000256" key="3">
    <source>
        <dbReference type="ARBA" id="ARBA00023163"/>
    </source>
</evidence>
<proteinExistence type="predicted"/>
<dbReference type="GO" id="GO:0003677">
    <property type="term" value="F:DNA binding"/>
    <property type="evidence" value="ECO:0007669"/>
    <property type="project" value="UniProtKB-KW"/>
</dbReference>
<evidence type="ECO:0000313" key="7">
    <source>
        <dbReference type="EMBL" id="KAF2460309.1"/>
    </source>
</evidence>
<dbReference type="InterPro" id="IPR050675">
    <property type="entry name" value="OAF3"/>
</dbReference>
<feature type="compositionally biased region" description="Low complexity" evidence="5">
    <location>
        <begin position="159"/>
        <end position="174"/>
    </location>
</feature>